<dbReference type="Gene3D" id="3.40.462.20">
    <property type="match status" value="1"/>
</dbReference>
<accession>A0ABR3W4A5</accession>
<evidence type="ECO:0000313" key="1">
    <source>
        <dbReference type="EMBL" id="KAL1852427.1"/>
    </source>
</evidence>
<protein>
    <recommendedName>
        <fullName evidence="3">Berberine/berberine-like domain-containing protein</fullName>
    </recommendedName>
</protein>
<sequence length="255" mass="29267">MPACPVQLKSTYIYPIAEFDSLKTWVNETMPNLHRNTEPVMSIANDTNQGYLISVFIVARAQTESEARSCLQPLVDTRPPNALKVIEQQPSDEIKDYKEMEFVMPANHRWVADNVYLDNNVDFAETVKEAFTTLPQGGIGYWEPMNPVSREPLEDMALSLHTDHYVAIYAAYKDPAEDEWHKTWVRKSMDGLRKYQHGAYLGDKDFQYHDTKYWSDEAGKRLMLIRKTWDPEGHICGYLDKGDKSGASGIPNKLE</sequence>
<evidence type="ECO:0000313" key="2">
    <source>
        <dbReference type="Proteomes" id="UP001583177"/>
    </source>
</evidence>
<comment type="caution">
    <text evidence="1">The sequence shown here is derived from an EMBL/GenBank/DDBJ whole genome shotgun (WGS) entry which is preliminary data.</text>
</comment>
<dbReference type="Proteomes" id="UP001583177">
    <property type="component" value="Unassembled WGS sequence"/>
</dbReference>
<gene>
    <name evidence="1" type="ORF">Daus18300_012186</name>
</gene>
<keyword evidence="2" id="KW-1185">Reference proteome</keyword>
<name>A0ABR3W4A5_9PEZI</name>
<proteinExistence type="predicted"/>
<evidence type="ECO:0008006" key="3">
    <source>
        <dbReference type="Google" id="ProtNLM"/>
    </source>
</evidence>
<organism evidence="1 2">
    <name type="scientific">Diaporthe australafricana</name>
    <dbReference type="NCBI Taxonomy" id="127596"/>
    <lineage>
        <taxon>Eukaryota</taxon>
        <taxon>Fungi</taxon>
        <taxon>Dikarya</taxon>
        <taxon>Ascomycota</taxon>
        <taxon>Pezizomycotina</taxon>
        <taxon>Sordariomycetes</taxon>
        <taxon>Sordariomycetidae</taxon>
        <taxon>Diaporthales</taxon>
        <taxon>Diaporthaceae</taxon>
        <taxon>Diaporthe</taxon>
    </lineage>
</organism>
<reference evidence="1 2" key="1">
    <citation type="journal article" date="2024" name="IMA Fungus">
        <title>IMA Genome - F19 : A genome assembly and annotation guide to empower mycologists, including annotated draft genome sequences of Ceratocystis pirilliformis, Diaporthe australafricana, Fusarium ophioides, Paecilomyces lecythidis, and Sporothrix stenoceras.</title>
        <authorList>
            <person name="Aylward J."/>
            <person name="Wilson A.M."/>
            <person name="Visagie C.M."/>
            <person name="Spraker J."/>
            <person name="Barnes I."/>
            <person name="Buitendag C."/>
            <person name="Ceriani C."/>
            <person name="Del Mar Angel L."/>
            <person name="du Plessis D."/>
            <person name="Fuchs T."/>
            <person name="Gasser K."/>
            <person name="Kramer D."/>
            <person name="Li W."/>
            <person name="Munsamy K."/>
            <person name="Piso A."/>
            <person name="Price J.L."/>
            <person name="Sonnekus B."/>
            <person name="Thomas C."/>
            <person name="van der Nest A."/>
            <person name="van Dijk A."/>
            <person name="van Heerden A."/>
            <person name="van Vuuren N."/>
            <person name="Yilmaz N."/>
            <person name="Duong T.A."/>
            <person name="van der Merwe N.A."/>
            <person name="Wingfield M.J."/>
            <person name="Wingfield B.D."/>
        </authorList>
    </citation>
    <scope>NUCLEOTIDE SEQUENCE [LARGE SCALE GENOMIC DNA]</scope>
    <source>
        <strain evidence="1 2">CMW 18300</strain>
    </source>
</reference>
<dbReference type="EMBL" id="JAWRVE010000160">
    <property type="protein sequence ID" value="KAL1852427.1"/>
    <property type="molecule type" value="Genomic_DNA"/>
</dbReference>